<protein>
    <submittedName>
        <fullName evidence="2">Hemoglobin linker chain</fullName>
    </submittedName>
</protein>
<evidence type="ECO:0000313" key="1">
    <source>
        <dbReference type="Proteomes" id="UP000887574"/>
    </source>
</evidence>
<keyword evidence="1" id="KW-1185">Reference proteome</keyword>
<dbReference type="WBParaSite" id="jg3611">
    <property type="protein sequence ID" value="jg3611"/>
    <property type="gene ID" value="jg3611"/>
</dbReference>
<name>A0A915E9W5_9BILA</name>
<sequence>MSHQRSYKKVLRDLDLHTAVIPGVHKVCSGFGTSAGMLSQAIEVTNELDQQRRPDDLHDWRQSEGSFDGSVLGLDRARLGCSTKNQVIISFKVCGLTNAGDGSEDDFIHCFKAHGLSRKLFVALHSFFLLFVQVFAKNQTDYDEDHPFPSHVGHGPEVNECREGECPLKDQDSCTADACNDYPPRKCHRHQDCLAGERCHKFGFLYFIKRCVELSAKN</sequence>
<accession>A0A915E9W5</accession>
<dbReference type="AlphaFoldDB" id="A0A915E9W5"/>
<dbReference type="Proteomes" id="UP000887574">
    <property type="component" value="Unplaced"/>
</dbReference>
<proteinExistence type="predicted"/>
<organism evidence="1 2">
    <name type="scientific">Ditylenchus dipsaci</name>
    <dbReference type="NCBI Taxonomy" id="166011"/>
    <lineage>
        <taxon>Eukaryota</taxon>
        <taxon>Metazoa</taxon>
        <taxon>Ecdysozoa</taxon>
        <taxon>Nematoda</taxon>
        <taxon>Chromadorea</taxon>
        <taxon>Rhabditida</taxon>
        <taxon>Tylenchina</taxon>
        <taxon>Tylenchomorpha</taxon>
        <taxon>Sphaerularioidea</taxon>
        <taxon>Anguinidae</taxon>
        <taxon>Anguininae</taxon>
        <taxon>Ditylenchus</taxon>
    </lineage>
</organism>
<reference evidence="2" key="1">
    <citation type="submission" date="2022-11" db="UniProtKB">
        <authorList>
            <consortium name="WormBaseParasite"/>
        </authorList>
    </citation>
    <scope>IDENTIFICATION</scope>
</reference>
<evidence type="ECO:0000313" key="2">
    <source>
        <dbReference type="WBParaSite" id="jg3611"/>
    </source>
</evidence>